<organism evidence="1 2">
    <name type="scientific">Klebsiella grimontii</name>
    <dbReference type="NCBI Taxonomy" id="2058152"/>
    <lineage>
        <taxon>Bacteria</taxon>
        <taxon>Pseudomonadati</taxon>
        <taxon>Pseudomonadota</taxon>
        <taxon>Gammaproteobacteria</taxon>
        <taxon>Enterobacterales</taxon>
        <taxon>Enterobacteriaceae</taxon>
        <taxon>Klebsiella/Raoultella group</taxon>
        <taxon>Klebsiella</taxon>
    </lineage>
</organism>
<dbReference type="EMBL" id="FZTC01000019">
    <property type="protein sequence ID" value="SNU36006.1"/>
    <property type="molecule type" value="Genomic_DNA"/>
</dbReference>
<evidence type="ECO:0000313" key="1">
    <source>
        <dbReference type="EMBL" id="SNU36006.1"/>
    </source>
</evidence>
<name>A0A285B581_9ENTR</name>
<reference evidence="2" key="1">
    <citation type="submission" date="2017-08" db="EMBL/GenBank/DDBJ databases">
        <authorList>
            <person name="Brisse S."/>
        </authorList>
    </citation>
    <scope>NUCLEOTIDE SEQUENCE [LARGE SCALE GENOMIC DNA]</scope>
    <source>
        <strain evidence="2">06D021</strain>
    </source>
</reference>
<dbReference type="Proteomes" id="UP000220639">
    <property type="component" value="Unassembled WGS sequence"/>
</dbReference>
<proteinExistence type="predicted"/>
<protein>
    <submittedName>
        <fullName evidence="1">Uncharacterized protein</fullName>
    </submittedName>
</protein>
<accession>A0A285B581</accession>
<evidence type="ECO:0000313" key="2">
    <source>
        <dbReference type="Proteomes" id="UP000220639"/>
    </source>
</evidence>
<gene>
    <name evidence="1" type="ORF">KOSB73_260730</name>
</gene>
<sequence>MALFSAATNPGEVKKISEKSARPFNAEKGTFNGIIFVSRERTSPLRRGKANKIIALKKKAICY</sequence>
<dbReference type="AlphaFoldDB" id="A0A285B581"/>